<keyword evidence="5" id="KW-1185">Reference proteome</keyword>
<dbReference type="PANTHER" id="PTHR46819:SF1">
    <property type="entry name" value="EF-HAND CALCIUM-BINDING DOMAIN-CONTAINING PROTEIN 7"/>
    <property type="match status" value="1"/>
</dbReference>
<keyword evidence="1" id="KW-0479">Metal-binding</keyword>
<dbReference type="OrthoDB" id="1736246at2759"/>
<dbReference type="InterPro" id="IPR052266">
    <property type="entry name" value="Miro-EF-hand_domain"/>
</dbReference>
<evidence type="ECO:0000259" key="3">
    <source>
        <dbReference type="Pfam" id="PF08356"/>
    </source>
</evidence>
<gene>
    <name evidence="4" type="ORF">FH972_026986</name>
</gene>
<dbReference type="AlphaFoldDB" id="A0A5N6L5Z9"/>
<feature type="domain" description="EF hand associated type-2" evidence="3">
    <location>
        <begin position="52"/>
        <end position="130"/>
    </location>
</feature>
<name>A0A5N6L5Z9_9ROSI</name>
<evidence type="ECO:0000313" key="5">
    <source>
        <dbReference type="Proteomes" id="UP000327013"/>
    </source>
</evidence>
<reference evidence="4 5" key="1">
    <citation type="submission" date="2019-06" db="EMBL/GenBank/DDBJ databases">
        <title>A chromosomal-level reference genome of Carpinus fangiana (Coryloideae, Betulaceae).</title>
        <authorList>
            <person name="Yang X."/>
            <person name="Wang Z."/>
            <person name="Zhang L."/>
            <person name="Hao G."/>
            <person name="Liu J."/>
            <person name="Yang Y."/>
        </authorList>
    </citation>
    <scope>NUCLEOTIDE SEQUENCE [LARGE SCALE GENOMIC DNA]</scope>
    <source>
        <strain evidence="4">Cfa_2016G</strain>
        <tissue evidence="4">Leaf</tissue>
    </source>
</reference>
<organism evidence="4 5">
    <name type="scientific">Carpinus fangiana</name>
    <dbReference type="NCBI Taxonomy" id="176857"/>
    <lineage>
        <taxon>Eukaryota</taxon>
        <taxon>Viridiplantae</taxon>
        <taxon>Streptophyta</taxon>
        <taxon>Embryophyta</taxon>
        <taxon>Tracheophyta</taxon>
        <taxon>Spermatophyta</taxon>
        <taxon>Magnoliopsida</taxon>
        <taxon>eudicotyledons</taxon>
        <taxon>Gunneridae</taxon>
        <taxon>Pentapetalae</taxon>
        <taxon>rosids</taxon>
        <taxon>fabids</taxon>
        <taxon>Fagales</taxon>
        <taxon>Betulaceae</taxon>
        <taxon>Carpinus</taxon>
    </lineage>
</organism>
<dbReference type="InterPro" id="IPR013567">
    <property type="entry name" value="EF_hand_assoc_2"/>
</dbReference>
<keyword evidence="2" id="KW-0677">Repeat</keyword>
<dbReference type="EMBL" id="VIBQ01000166">
    <property type="protein sequence ID" value="KAB9160683.1"/>
    <property type="molecule type" value="Genomic_DNA"/>
</dbReference>
<accession>A0A5N6L5Z9</accession>
<dbReference type="Pfam" id="PF08356">
    <property type="entry name" value="EF_assoc_2"/>
    <property type="match status" value="1"/>
</dbReference>
<dbReference type="Proteomes" id="UP000327013">
    <property type="component" value="Unassembled WGS sequence"/>
</dbReference>
<proteinExistence type="predicted"/>
<dbReference type="GO" id="GO:0046872">
    <property type="term" value="F:metal ion binding"/>
    <property type="evidence" value="ECO:0007669"/>
    <property type="project" value="UniProtKB-KW"/>
</dbReference>
<evidence type="ECO:0000256" key="2">
    <source>
        <dbReference type="ARBA" id="ARBA00022737"/>
    </source>
</evidence>
<dbReference type="PANTHER" id="PTHR46819">
    <property type="entry name" value="EF-HAND CALCIUM-BINDING DOMAIN-CONTAINING PROTEIN 7"/>
    <property type="match status" value="1"/>
</dbReference>
<protein>
    <recommendedName>
        <fullName evidence="3">EF hand associated type-2 domain-containing protein</fullName>
    </recommendedName>
</protein>
<evidence type="ECO:0000256" key="1">
    <source>
        <dbReference type="ARBA" id="ARBA00022723"/>
    </source>
</evidence>
<evidence type="ECO:0000313" key="4">
    <source>
        <dbReference type="EMBL" id="KAB9160683.1"/>
    </source>
</evidence>
<dbReference type="Gene3D" id="1.10.238.10">
    <property type="entry name" value="EF-hand"/>
    <property type="match status" value="1"/>
</dbReference>
<comment type="caution">
    <text evidence="4">The sequence shown here is derived from an EMBL/GenBank/DDBJ whole genome shotgun (WGS) entry which is preliminary data.</text>
</comment>
<sequence length="145" mass="16692">MTFDSIFMTQIGEQVKVPVIVVGCKMDLRDENRQINKGANNTCKQVKCFNAPLQPFEIIGLKRVVLEKLGEGVNERGITWTGFLFLHQLHIDKRRLEITWTILRKFGYNNDLKLAEDVIPSTSQRAPDQVELVQTFISILIDKYL</sequence>